<accession>A0A921T488</accession>
<reference evidence="1" key="2">
    <citation type="submission" date="2021-09" db="EMBL/GenBank/DDBJ databases">
        <authorList>
            <person name="Gilroy R."/>
        </authorList>
    </citation>
    <scope>NUCLEOTIDE SEQUENCE</scope>
    <source>
        <strain evidence="1">CHK160-4876</strain>
    </source>
</reference>
<name>A0A921T488_9BACL</name>
<protein>
    <submittedName>
        <fullName evidence="1">Uncharacterized protein</fullName>
    </submittedName>
</protein>
<evidence type="ECO:0000313" key="2">
    <source>
        <dbReference type="Proteomes" id="UP000700212"/>
    </source>
</evidence>
<gene>
    <name evidence="1" type="ORF">K8V30_01450</name>
</gene>
<dbReference type="AlphaFoldDB" id="A0A921T488"/>
<dbReference type="RefSeq" id="WP_108305947.1">
    <property type="nucleotide sequence ID" value="NZ_QAFW01000002.1"/>
</dbReference>
<proteinExistence type="predicted"/>
<dbReference type="Proteomes" id="UP000700212">
    <property type="component" value="Unassembled WGS sequence"/>
</dbReference>
<reference evidence="1" key="1">
    <citation type="journal article" date="2021" name="PeerJ">
        <title>Extensive microbial diversity within the chicken gut microbiome revealed by metagenomics and culture.</title>
        <authorList>
            <person name="Gilroy R."/>
            <person name="Ravi A."/>
            <person name="Getino M."/>
            <person name="Pursley I."/>
            <person name="Horton D.L."/>
            <person name="Alikhan N.F."/>
            <person name="Baker D."/>
            <person name="Gharbi K."/>
            <person name="Hall N."/>
            <person name="Watson M."/>
            <person name="Adriaenssens E.M."/>
            <person name="Foster-Nyarko E."/>
            <person name="Jarju S."/>
            <person name="Secka A."/>
            <person name="Antonio M."/>
            <person name="Oren A."/>
            <person name="Chaudhuri R.R."/>
            <person name="La Ragione R."/>
            <person name="Hildebrand F."/>
            <person name="Pallen M.J."/>
        </authorList>
    </citation>
    <scope>NUCLEOTIDE SEQUENCE</scope>
    <source>
        <strain evidence="1">CHK160-4876</strain>
    </source>
</reference>
<sequence>MQTKLLIRRYYDLKNSRVAHPSVAMAMAMKYILEKIEFQPLVHLRIKQDDHDSQILSYVQPVIMADPYPEIRYLMIKDYYIMLGELTNLPPNVRALAAGYILNRAHILRAYRCYKAVPHKSKASGQLDIFIFAVLLTRDKKNVKACVATVKQYIMYLQRYDYAMSNELIIVAFGLALQFDSFQHHFMQRLLRKKDMLLAFGFSNRKTMYVLSSILTMADITHKNFINIMLNYNDLQARQPFLVYKPITLLNSFQNTVHAVYSSKRNRLTPQQYEKVTTYIYVYQVLLAYTMH</sequence>
<evidence type="ECO:0000313" key="1">
    <source>
        <dbReference type="EMBL" id="HJH10353.1"/>
    </source>
</evidence>
<organism evidence="1 2">
    <name type="scientific">Metalysinibacillus jejuensis</name>
    <dbReference type="NCBI Taxonomy" id="914327"/>
    <lineage>
        <taxon>Bacteria</taxon>
        <taxon>Bacillati</taxon>
        <taxon>Bacillota</taxon>
        <taxon>Bacilli</taxon>
        <taxon>Bacillales</taxon>
        <taxon>Caryophanaceae</taxon>
        <taxon>Metalysinibacillus</taxon>
    </lineage>
</organism>
<dbReference type="EMBL" id="DYTV01000015">
    <property type="protein sequence ID" value="HJH10353.1"/>
    <property type="molecule type" value="Genomic_DNA"/>
</dbReference>
<comment type="caution">
    <text evidence="1">The sequence shown here is derived from an EMBL/GenBank/DDBJ whole genome shotgun (WGS) entry which is preliminary data.</text>
</comment>